<dbReference type="Gene3D" id="1.25.40.10">
    <property type="entry name" value="Tetratricopeptide repeat domain"/>
    <property type="match status" value="2"/>
</dbReference>
<dbReference type="STRING" id="1344416.A0A139AQT3"/>
<feature type="compositionally biased region" description="Polar residues" evidence="2">
    <location>
        <begin position="112"/>
        <end position="145"/>
    </location>
</feature>
<dbReference type="SMART" id="SM00671">
    <property type="entry name" value="SEL1"/>
    <property type="match status" value="5"/>
</dbReference>
<feature type="compositionally biased region" description="Low complexity" evidence="2">
    <location>
        <begin position="15"/>
        <end position="27"/>
    </location>
</feature>
<evidence type="ECO:0000256" key="1">
    <source>
        <dbReference type="ARBA" id="ARBA00022737"/>
    </source>
</evidence>
<reference evidence="3 4" key="1">
    <citation type="journal article" date="2015" name="Genome Biol. Evol.">
        <title>Phylogenomic analyses indicate that early fungi evolved digesting cell walls of algal ancestors of land plants.</title>
        <authorList>
            <person name="Chang Y."/>
            <person name="Wang S."/>
            <person name="Sekimoto S."/>
            <person name="Aerts A.L."/>
            <person name="Choi C."/>
            <person name="Clum A."/>
            <person name="LaButti K.M."/>
            <person name="Lindquist E.A."/>
            <person name="Yee Ngan C."/>
            <person name="Ohm R.A."/>
            <person name="Salamov A.A."/>
            <person name="Grigoriev I.V."/>
            <person name="Spatafora J.W."/>
            <person name="Berbee M.L."/>
        </authorList>
    </citation>
    <scope>NUCLEOTIDE SEQUENCE [LARGE SCALE GENOMIC DNA]</scope>
    <source>
        <strain evidence="3 4">JEL478</strain>
    </source>
</reference>
<dbReference type="PANTHER" id="PTHR46430:SF1">
    <property type="entry name" value="CHITIN SYNTHASE REGULATOR SKT5-RELATED"/>
    <property type="match status" value="1"/>
</dbReference>
<dbReference type="Proteomes" id="UP000070544">
    <property type="component" value="Unassembled WGS sequence"/>
</dbReference>
<sequence length="844" mass="91654">MPSQDSPAQPRRGSKFSSSQSLSRALSNVSTSALGGLFSKAVGVPHHRSDHRELEPSITFSPTQHGRTNSVALSDFGDNSFSLEHQSIPTTNGLLDDPRTASWRNHNRSATHVFSRSGASSLNGSDSGWESSTQRTPSPALSDTRSLTDRTRDWRPKWGRSKHQFASMPAERHGLSRQKSSHRRAQSALGIGITPMNRSGGVSPVPGLAPFDGHSALASRSASLSLMPVYSPSRTPSPAPRLPSRAESYTEGLPLSPSALLAPPPVHTPKLTFPTDTAVIDAPTTTLMAGPPPRRKYSVRRSTNEAPLPSLPSEQLQSSQSTLDDSADPTSAPPVARIASRHATFKAAINQLQRASSDSPLPSPSSSNSETDDDGFGAPKVDPPVSASTSIEDTAVPVVLIGDIEAEVEEAMTMSYEVAERAVVWAKATTDEGEQFDVLEFLLDHLALLPPPPPNNPDRAVTLALSIVALLRNLAYKSYDPRAQYTMGNLYVTGLPDNCRKKDKHGNPEVWKPRYARAHDLWVMAGKRNHADAIYNSALCSERGLGTARSAQRALRLYRKAAALNHPGAMTRLAQALLYSNLGATKNLRDGVKWLTLAVSCANDRFPGGCVELAKCYSGGLKNGVVIRDEEYAFRLLLKGAELGDPEAYFRLARCFETGELSTKIRHDLAVQHYSIAAALGHAEAALEMSGLHLAGYPIHLPPQFSTFTLPQSDTLALQYAVVAAEHGLPRGMFALGYFYDNGIGTKQDAEAAAAWYMEAAKRGDLQAWKRLKEMGKGDWKWALFASRKEREARKAIKKLVKLETKEIAEKLEGSTGTAASLRESISKIWTRRERSRDPATTEL</sequence>
<dbReference type="AlphaFoldDB" id="A0A139AQT3"/>
<feature type="region of interest" description="Disordered" evidence="2">
    <location>
        <begin position="1"/>
        <end position="27"/>
    </location>
</feature>
<protein>
    <recommendedName>
        <fullName evidence="5">HCP-like protein</fullName>
    </recommendedName>
</protein>
<evidence type="ECO:0000256" key="2">
    <source>
        <dbReference type="SAM" id="MobiDB-lite"/>
    </source>
</evidence>
<feature type="region of interest" description="Disordered" evidence="2">
    <location>
        <begin position="112"/>
        <end position="186"/>
    </location>
</feature>
<organism evidence="3 4">
    <name type="scientific">Gonapodya prolifera (strain JEL478)</name>
    <name type="common">Monoblepharis prolifera</name>
    <dbReference type="NCBI Taxonomy" id="1344416"/>
    <lineage>
        <taxon>Eukaryota</taxon>
        <taxon>Fungi</taxon>
        <taxon>Fungi incertae sedis</taxon>
        <taxon>Chytridiomycota</taxon>
        <taxon>Chytridiomycota incertae sedis</taxon>
        <taxon>Monoblepharidomycetes</taxon>
        <taxon>Monoblepharidales</taxon>
        <taxon>Gonapodyaceae</taxon>
        <taxon>Gonapodya</taxon>
    </lineage>
</organism>
<feature type="region of interest" description="Disordered" evidence="2">
    <location>
        <begin position="352"/>
        <end position="389"/>
    </location>
</feature>
<feature type="region of interest" description="Disordered" evidence="2">
    <location>
        <begin position="232"/>
        <end position="254"/>
    </location>
</feature>
<dbReference type="SUPFAM" id="SSF81901">
    <property type="entry name" value="HCP-like"/>
    <property type="match status" value="2"/>
</dbReference>
<feature type="compositionally biased region" description="Basic and acidic residues" evidence="2">
    <location>
        <begin position="146"/>
        <end position="156"/>
    </location>
</feature>
<dbReference type="EMBL" id="KQ965739">
    <property type="protein sequence ID" value="KXS19096.1"/>
    <property type="molecule type" value="Genomic_DNA"/>
</dbReference>
<gene>
    <name evidence="3" type="ORF">M427DRAFT_108958</name>
</gene>
<proteinExistence type="predicted"/>
<keyword evidence="1" id="KW-0677">Repeat</keyword>
<dbReference type="PANTHER" id="PTHR46430">
    <property type="entry name" value="PROTEIN SKT5-RELATED"/>
    <property type="match status" value="1"/>
</dbReference>
<evidence type="ECO:0000313" key="3">
    <source>
        <dbReference type="EMBL" id="KXS19096.1"/>
    </source>
</evidence>
<dbReference type="InterPro" id="IPR051726">
    <property type="entry name" value="Chitin_Synth_Reg"/>
</dbReference>
<feature type="compositionally biased region" description="Low complexity" evidence="2">
    <location>
        <begin position="307"/>
        <end position="321"/>
    </location>
</feature>
<dbReference type="OMA" id="QCKLGEC"/>
<dbReference type="Pfam" id="PF08238">
    <property type="entry name" value="Sel1"/>
    <property type="match status" value="5"/>
</dbReference>
<dbReference type="InterPro" id="IPR011990">
    <property type="entry name" value="TPR-like_helical_dom_sf"/>
</dbReference>
<keyword evidence="4" id="KW-1185">Reference proteome</keyword>
<dbReference type="InterPro" id="IPR006597">
    <property type="entry name" value="Sel1-like"/>
</dbReference>
<feature type="region of interest" description="Disordered" evidence="2">
    <location>
        <begin position="44"/>
        <end position="66"/>
    </location>
</feature>
<evidence type="ECO:0000313" key="4">
    <source>
        <dbReference type="Proteomes" id="UP000070544"/>
    </source>
</evidence>
<dbReference type="OrthoDB" id="272077at2759"/>
<feature type="region of interest" description="Disordered" evidence="2">
    <location>
        <begin position="282"/>
        <end position="333"/>
    </location>
</feature>
<feature type="compositionally biased region" description="Basic residues" evidence="2">
    <location>
        <begin position="175"/>
        <end position="185"/>
    </location>
</feature>
<feature type="compositionally biased region" description="Low complexity" evidence="2">
    <location>
        <begin position="356"/>
        <end position="369"/>
    </location>
</feature>
<evidence type="ECO:0008006" key="5">
    <source>
        <dbReference type="Google" id="ProtNLM"/>
    </source>
</evidence>
<accession>A0A139AQT3</accession>
<name>A0A139AQT3_GONPJ</name>